<gene>
    <name evidence="3" type="ORF">JFL75_04630</name>
</gene>
<dbReference type="InterPro" id="IPR032876">
    <property type="entry name" value="J_dom"/>
</dbReference>
<evidence type="ECO:0000256" key="1">
    <source>
        <dbReference type="SAM" id="Phobius"/>
    </source>
</evidence>
<dbReference type="Proteomes" id="UP000595917">
    <property type="component" value="Chromosome"/>
</dbReference>
<keyword evidence="4" id="KW-1185">Reference proteome</keyword>
<keyword evidence="1" id="KW-1133">Transmembrane helix</keyword>
<keyword evidence="1" id="KW-0812">Transmembrane</keyword>
<feature type="domain" description="Tip attachment protein J" evidence="2">
    <location>
        <begin position="487"/>
        <end position="631"/>
    </location>
</feature>
<sequence length="1836" mass="205112">MGTVNIYRNLNSSAETVNFNGRIGDYLSFDWDHCVIIRNGEYLSRDSEVGDDDIVLIRILPEAMTAVAIIIGIAAVVGAGISVIQSYKMKKRMDDLLGSINSRNKEDTKTVPQIQGCSNQLATGNSFPFVLGKHLFTPYYLTPPYTEIDGVDGENEYFHAVLETGFRDLTIKEVRIGTDRIAVLSGSKPQNGTYRFDPGLYYNEKNLIEIRQSDNFSNSCFNKKVITERINTEIRYTDEEQTEKIVSSAKHPMEIECTLFLPSGLHRYDDKGKRHSADIEIEPAYSLDDGKTWNSFTFNFGGDKPNRLSRNNKKQMRFSAKKTFTPAEVMGKQTIKIRVKRISKQTDSNTVDNCYWQTLKTTCYDPEKVSDKLVPVMPLENDKREKCCRIGIKIAANNKTEDVLDQLNVIAQMNARIWNGSEWSATKSETSNTAAVALELLTTEVHPASKYTDEEIDLESFGKFYEFCQRHKLECNGVITKGSKKSAIIADILATADAVLVNQFGKYEVVFDDYRTNPVALLNTQNCRNIKFSKTFGRKTTGIQVTYVNAREGYRQDTCKVDRPGGQTGLSTYTEIELPYVTNRDQVFWLTRRMMAKERLRPRTAAVSVGKEGAYYPLGSLVLLQDETIKIGIGSGEIRRIIKSDNFITAVEIDAPVDLTQDNEYGAVIFAVNPEGRRVRSERIKSTGQNQNILEFETPVPVNDPRAPQTGNYVSVGLLENGDFHRVTNKMIINGCNPTESGYELTLVDYNEAIYADDGSPIPEYQSNLTDIPREYPALVDADKATRDELYEGINNIPPDIMVLPNLEVIGKKDGQLGVYQSRLYVWNSGSNQWVCIEEGILSPDDVQTVEAYAQRGHIRITIRFPYMEEQRNNIKAYIIQRSTDQGKTWVDSQGEKDGFAPAAAKEYLWKFDRNVDGYPEKTGAGTWTSLDNYRYRVKAVNVSNTLSENWTYCGTVDTSEYKTWIPGVPVMVMASAGRTVSISIDQQDWYGAAGAEFQINRDNGTTWYAPRLEANDVHQNEDAWRGTKDSVFYSASGQLTQSLPLEGQSRGLPKNTTYYYRARTVTKGEGGAVLYRSNYTGSRPAMAQATGITDIMANSISNVQIQDAAVSNAKIENGSIVAADKIKANTISTANLNVLAKNIVNPFIDGTKEGWTTDGVVVLDTELNLRVLELTGGTLGQSFLSNVFEVLPDDIYEFKLGLQCPNYTSASGLFIGLTYNQKFKNWIYDFGKNEWTGGTINTNSYFLEDYKSPAKKYFKTYILGHNVNISQVPAPTYTDKIYRIKCLQLTAPYTTCQIRQGFNATTPGTKWRLIHPQVYRIGDGKIIAQNIQTPTLSAITAQLGEVGDGPDYNLTFSEGMKNPRGTFLLGSVTDDAYLRRWKEGSVWQMAIKLKHFFVDAFASNIFGRFRIFKNGDKIESATPVFNIDPGSSPGNEATDIRGTFRVRKNSSGTADGETTVFQVSNGETRISKLAAGKFSAGDTGVLIGGMNQNPVPLTIQGITANNKAYNSQNPKIEFKNDDGSQSGQLIWNDHDTQRAPYGLTLKGNGQSAVNGGAYFEVEGNIIAGNEIKNVNGQFINKAFPWTGWDWYNTDETCVLLAEISDIKISGRYSFYRGNASASPRGCYIEILIDSSTVYNPTYEITNLHAFSRSQKVEIGIATYNSKRYFCLIFGVGTVFHHNAVKFLGVSNMPDSMQFTAVKSSSVSYELRKKPIAQFFSGGTAEFSGNIYTTKGICNSWYWGATTNRTQAQWFNVFSDIIPIGKRLNVFGGANVHNSTTGKGEMGIFCFIERLDNDRIELNMFPIITMTADYLTIVQCTRGNTNVVSFRHYIGW</sequence>
<dbReference type="EMBL" id="CP067089">
    <property type="protein sequence ID" value="QQO10212.1"/>
    <property type="molecule type" value="Genomic_DNA"/>
</dbReference>
<evidence type="ECO:0000313" key="3">
    <source>
        <dbReference type="EMBL" id="QQO10212.1"/>
    </source>
</evidence>
<proteinExistence type="predicted"/>
<protein>
    <recommendedName>
        <fullName evidence="2">Tip attachment protein J domain-containing protein</fullName>
    </recommendedName>
</protein>
<name>A0A7T7XPR6_9SPIR</name>
<feature type="transmembrane region" description="Helical" evidence="1">
    <location>
        <begin position="63"/>
        <end position="84"/>
    </location>
</feature>
<organism evidence="3 4">
    <name type="scientific">Breznakiella homolactica</name>
    <dbReference type="NCBI Taxonomy" id="2798577"/>
    <lineage>
        <taxon>Bacteria</taxon>
        <taxon>Pseudomonadati</taxon>
        <taxon>Spirochaetota</taxon>
        <taxon>Spirochaetia</taxon>
        <taxon>Spirochaetales</taxon>
        <taxon>Breznakiellaceae</taxon>
        <taxon>Breznakiella</taxon>
    </lineage>
</organism>
<evidence type="ECO:0000313" key="4">
    <source>
        <dbReference type="Proteomes" id="UP000595917"/>
    </source>
</evidence>
<reference evidence="3" key="1">
    <citation type="submission" date="2021-01" db="EMBL/GenBank/DDBJ databases">
        <title>Description of Breznakiella homolactica.</title>
        <authorList>
            <person name="Song Y."/>
            <person name="Brune A."/>
        </authorList>
    </citation>
    <scope>NUCLEOTIDE SEQUENCE</scope>
    <source>
        <strain evidence="3">RmG30</strain>
    </source>
</reference>
<dbReference type="KEGG" id="bhc:JFL75_04630"/>
<keyword evidence="1" id="KW-0472">Membrane</keyword>
<dbReference type="Pfam" id="PF13550">
    <property type="entry name" value="Phage-tail_3"/>
    <property type="match status" value="1"/>
</dbReference>
<accession>A0A7T7XPR6</accession>
<evidence type="ECO:0000259" key="2">
    <source>
        <dbReference type="Pfam" id="PF13550"/>
    </source>
</evidence>
<dbReference type="RefSeq" id="WP_215627516.1">
    <property type="nucleotide sequence ID" value="NZ_CP067089.2"/>
</dbReference>